<proteinExistence type="predicted"/>
<feature type="compositionally biased region" description="Polar residues" evidence="1">
    <location>
        <begin position="488"/>
        <end position="507"/>
    </location>
</feature>
<feature type="compositionally biased region" description="Basic and acidic residues" evidence="1">
    <location>
        <begin position="562"/>
        <end position="577"/>
    </location>
</feature>
<feature type="compositionally biased region" description="Polar residues" evidence="1">
    <location>
        <begin position="356"/>
        <end position="375"/>
    </location>
</feature>
<feature type="compositionally biased region" description="Polar residues" evidence="1">
    <location>
        <begin position="383"/>
        <end position="402"/>
    </location>
</feature>
<evidence type="ECO:0008006" key="3">
    <source>
        <dbReference type="Google" id="ProtNLM"/>
    </source>
</evidence>
<dbReference type="AlphaFoldDB" id="A0A1X7SRQ2"/>
<feature type="compositionally biased region" description="Polar residues" evidence="1">
    <location>
        <begin position="410"/>
        <end position="426"/>
    </location>
</feature>
<dbReference type="EnsemblMetazoa" id="Aqu2.1.04758_001">
    <property type="protein sequence ID" value="Aqu2.1.04758_001"/>
    <property type="gene ID" value="Aqu2.1.04758"/>
</dbReference>
<feature type="compositionally biased region" description="Polar residues" evidence="1">
    <location>
        <begin position="339"/>
        <end position="348"/>
    </location>
</feature>
<feature type="compositionally biased region" description="Basic and acidic residues" evidence="1">
    <location>
        <begin position="322"/>
        <end position="337"/>
    </location>
</feature>
<feature type="compositionally biased region" description="Basic and acidic residues" evidence="1">
    <location>
        <begin position="508"/>
        <end position="523"/>
    </location>
</feature>
<feature type="compositionally biased region" description="Polar residues" evidence="1">
    <location>
        <begin position="471"/>
        <end position="480"/>
    </location>
</feature>
<feature type="compositionally biased region" description="Polar residues" evidence="1">
    <location>
        <begin position="542"/>
        <end position="561"/>
    </location>
</feature>
<protein>
    <recommendedName>
        <fullName evidence="3">Death domain-containing protein</fullName>
    </recommendedName>
</protein>
<reference evidence="2" key="1">
    <citation type="submission" date="2017-05" db="UniProtKB">
        <authorList>
            <consortium name="EnsemblMetazoa"/>
        </authorList>
    </citation>
    <scope>IDENTIFICATION</scope>
</reference>
<feature type="compositionally biased region" description="Polar residues" evidence="1">
    <location>
        <begin position="434"/>
        <end position="453"/>
    </location>
</feature>
<feature type="region of interest" description="Disordered" evidence="1">
    <location>
        <begin position="320"/>
        <end position="587"/>
    </location>
</feature>
<feature type="compositionally biased region" description="Basic and acidic residues" evidence="1">
    <location>
        <begin position="454"/>
        <end position="469"/>
    </location>
</feature>
<feature type="compositionally biased region" description="Polar residues" evidence="1">
    <location>
        <begin position="525"/>
        <end position="534"/>
    </location>
</feature>
<evidence type="ECO:0000313" key="2">
    <source>
        <dbReference type="EnsemblMetazoa" id="Aqu2.1.04758_001"/>
    </source>
</evidence>
<accession>A0A1X7SRQ2</accession>
<evidence type="ECO:0000256" key="1">
    <source>
        <dbReference type="SAM" id="MobiDB-lite"/>
    </source>
</evidence>
<organism evidence="2">
    <name type="scientific">Amphimedon queenslandica</name>
    <name type="common">Sponge</name>
    <dbReference type="NCBI Taxonomy" id="400682"/>
    <lineage>
        <taxon>Eukaryota</taxon>
        <taxon>Metazoa</taxon>
        <taxon>Porifera</taxon>
        <taxon>Demospongiae</taxon>
        <taxon>Heteroscleromorpha</taxon>
        <taxon>Haplosclerida</taxon>
        <taxon>Niphatidae</taxon>
        <taxon>Amphimedon</taxon>
    </lineage>
</organism>
<name>A0A1X7SRQ2_AMPQE</name>
<dbReference type="InParanoid" id="A0A1X7SRQ2"/>
<sequence>MDTAILYLETEWNQKIIEVAAQAFGIEPCPVVISLVPPPTLASRLISKMSGSRTLPELCERLVAKIGKEDALLLLYEVLLQVGVEEEKLQRIKNYCDTELADSIYIIGKYPDFSTLLALSNIVLSMSDEEFNSLCHVYFHSGQGLLFKKYCNSPGVRLDFVTFVYNKKYEGNGEFREYLNETLNSESKIKIDSYFSRLKINKRPHAIFQRAMAEGYVSLINIKIIICGPPYVGKTAFKALLLNKEAPLKHNSTPIAACPVQAIEILADGDQIWKEVTDDDLLRMLSDTIGKETISQFKASSKELIISAYQKLLHTAVSLEETPSHDSEVPRSTHDVSHVTVTPQQPEGTPSHDSEVPSSTHDVSHVTVTPQQPEETPSHDSEVPSSTHDVSHVTVTPQQPEETPSHDSEVPSSTHDVSRVTVTPEETPSHDSEVSSSTHDVSRVTVTPQQPEETPSHDSEVPRSTHDVSHVTVTPQQPEETPSHDSEVPSSTHDVSRVTVTPQQPEETPSHDSEVPRSTHDVSHVTVTPQQPEETPSHDSEVSSSTHDVSRVTVTPQQPEETPSHDSEVPRSTHDVSHVTVTPQQPEEPHHMILKFPAAHMMFHV</sequence>